<dbReference type="SUPFAM" id="SSF46689">
    <property type="entry name" value="Homeodomain-like"/>
    <property type="match status" value="1"/>
</dbReference>
<evidence type="ECO:0000259" key="3">
    <source>
        <dbReference type="PROSITE" id="PS50977"/>
    </source>
</evidence>
<dbReference type="PROSITE" id="PS50977">
    <property type="entry name" value="HTH_TETR_2"/>
    <property type="match status" value="1"/>
</dbReference>
<dbReference type="PANTHER" id="PTHR43479:SF11">
    <property type="entry name" value="ACREF_ENVCD OPERON REPRESSOR-RELATED"/>
    <property type="match status" value="1"/>
</dbReference>
<feature type="domain" description="HTH tetR-type" evidence="3">
    <location>
        <begin position="1"/>
        <end position="61"/>
    </location>
</feature>
<dbReference type="GO" id="GO:0003677">
    <property type="term" value="F:DNA binding"/>
    <property type="evidence" value="ECO:0007669"/>
    <property type="project" value="UniProtKB-UniRule"/>
</dbReference>
<dbReference type="KEGG" id="ptq:P700755_000810"/>
<dbReference type="Proteomes" id="UP000008514">
    <property type="component" value="Chromosome"/>
</dbReference>
<gene>
    <name evidence="4" type="ordered locus">P700755_000810</name>
</gene>
<sequence length="189" mass="22037">MTRKQEIIDTAKTLFRERGYKSVSMRDLAKVIDFKAASLYNHISSKEEILAEIVLDVARYFTHEMNIIKSLNVDAKTQLEGVIKHHVDLTINNPEAIAILNNDWMHLEGKHLEDFKMMRDTYENDLRSIITQGIEHKEIAFQNIDIILFSLLSTLRTLHLWYRKRSDLSENDLKKDITDILLKGILVKS</sequence>
<dbReference type="Pfam" id="PF17932">
    <property type="entry name" value="TetR_C_24"/>
    <property type="match status" value="1"/>
</dbReference>
<feature type="DNA-binding region" description="H-T-H motif" evidence="2">
    <location>
        <begin position="24"/>
        <end position="43"/>
    </location>
</feature>
<keyword evidence="5" id="KW-1185">Reference proteome</keyword>
<dbReference type="RefSeq" id="WP_015023422.1">
    <property type="nucleotide sequence ID" value="NC_018721.1"/>
</dbReference>
<dbReference type="Gene3D" id="1.10.357.10">
    <property type="entry name" value="Tetracycline Repressor, domain 2"/>
    <property type="match status" value="1"/>
</dbReference>
<dbReference type="Gene3D" id="1.10.10.60">
    <property type="entry name" value="Homeodomain-like"/>
    <property type="match status" value="1"/>
</dbReference>
<evidence type="ECO:0000256" key="2">
    <source>
        <dbReference type="PROSITE-ProRule" id="PRU00335"/>
    </source>
</evidence>
<dbReference type="OrthoDB" id="9814200at2"/>
<dbReference type="InterPro" id="IPR041490">
    <property type="entry name" value="KstR2_TetR_C"/>
</dbReference>
<reference evidence="4" key="1">
    <citation type="submission" date="2006-03" db="EMBL/GenBank/DDBJ databases">
        <authorList>
            <person name="Bowman J."/>
            <person name="Ferriera S."/>
            <person name="Johnson J."/>
            <person name="Kravitz S."/>
            <person name="Halpern A."/>
            <person name="Remington K."/>
            <person name="Beeson K."/>
            <person name="Tran B."/>
            <person name="Rogers Y.-H."/>
            <person name="Friedman R."/>
            <person name="Venter J.C."/>
        </authorList>
    </citation>
    <scope>NUCLEOTIDE SEQUENCE [LARGE SCALE GENOMIC DNA]</scope>
    <source>
        <strain evidence="4">ATCC 700755</strain>
    </source>
</reference>
<keyword evidence="1 2" id="KW-0238">DNA-binding</keyword>
<name>K4IQP1_PSYTT</name>
<evidence type="ECO:0000313" key="4">
    <source>
        <dbReference type="EMBL" id="AFU67805.1"/>
    </source>
</evidence>
<dbReference type="STRING" id="313595.P700755_000810"/>
<dbReference type="PANTHER" id="PTHR43479">
    <property type="entry name" value="ACREF/ENVCD OPERON REPRESSOR-RELATED"/>
    <property type="match status" value="1"/>
</dbReference>
<dbReference type="EMBL" id="CP003879">
    <property type="protein sequence ID" value="AFU67805.1"/>
    <property type="molecule type" value="Genomic_DNA"/>
</dbReference>
<protein>
    <submittedName>
        <fullName evidence="4">Transcriptional regulator, TetR family</fullName>
    </submittedName>
</protein>
<accession>K4IQP1</accession>
<dbReference type="SUPFAM" id="SSF48498">
    <property type="entry name" value="Tetracyclin repressor-like, C-terminal domain"/>
    <property type="match status" value="1"/>
</dbReference>
<dbReference type="HOGENOM" id="CLU_069356_12_4_10"/>
<dbReference type="InterPro" id="IPR036271">
    <property type="entry name" value="Tet_transcr_reg_TetR-rel_C_sf"/>
</dbReference>
<dbReference type="AlphaFoldDB" id="K4IQP1"/>
<evidence type="ECO:0000313" key="5">
    <source>
        <dbReference type="Proteomes" id="UP000008514"/>
    </source>
</evidence>
<dbReference type="Pfam" id="PF00440">
    <property type="entry name" value="TetR_N"/>
    <property type="match status" value="1"/>
</dbReference>
<dbReference type="InterPro" id="IPR009057">
    <property type="entry name" value="Homeodomain-like_sf"/>
</dbReference>
<reference evidence="4" key="2">
    <citation type="submission" date="2012-09" db="EMBL/GenBank/DDBJ databases">
        <title>The complete sequence of Psychroflexus torquis an extreme psychrophile from sea-ice that is stimulated by light.</title>
        <authorList>
            <person name="Feng S."/>
            <person name="Powell S.M."/>
            <person name="Bowman J.P."/>
        </authorList>
    </citation>
    <scope>NUCLEOTIDE SEQUENCE [LARGE SCALE GENOMIC DNA]</scope>
    <source>
        <strain evidence="4">ATCC 700755</strain>
    </source>
</reference>
<dbReference type="PRINTS" id="PR00455">
    <property type="entry name" value="HTHTETR"/>
</dbReference>
<dbReference type="InterPro" id="IPR001647">
    <property type="entry name" value="HTH_TetR"/>
</dbReference>
<dbReference type="InterPro" id="IPR050624">
    <property type="entry name" value="HTH-type_Tx_Regulator"/>
</dbReference>
<proteinExistence type="predicted"/>
<dbReference type="eggNOG" id="COG1309">
    <property type="taxonomic scope" value="Bacteria"/>
</dbReference>
<organism evidence="4 5">
    <name type="scientific">Psychroflexus torquis (strain ATCC 700755 / CIP 106069 / ACAM 623)</name>
    <dbReference type="NCBI Taxonomy" id="313595"/>
    <lineage>
        <taxon>Bacteria</taxon>
        <taxon>Pseudomonadati</taxon>
        <taxon>Bacteroidota</taxon>
        <taxon>Flavobacteriia</taxon>
        <taxon>Flavobacteriales</taxon>
        <taxon>Flavobacteriaceae</taxon>
        <taxon>Psychroflexus</taxon>
    </lineage>
</organism>
<evidence type="ECO:0000256" key="1">
    <source>
        <dbReference type="ARBA" id="ARBA00023125"/>
    </source>
</evidence>